<dbReference type="Proteomes" id="UP000230066">
    <property type="component" value="Unassembled WGS sequence"/>
</dbReference>
<feature type="domain" description="RanBD1" evidence="10">
    <location>
        <begin position="16"/>
        <end position="154"/>
    </location>
</feature>
<dbReference type="CDD" id="cd13179">
    <property type="entry name" value="RanBD_RanBP1"/>
    <property type="match status" value="1"/>
</dbReference>
<dbReference type="GO" id="GO:0006913">
    <property type="term" value="P:nucleocytoplasmic transport"/>
    <property type="evidence" value="ECO:0007669"/>
    <property type="project" value="InterPro"/>
</dbReference>
<evidence type="ECO:0000256" key="7">
    <source>
        <dbReference type="ARBA" id="ARBA00067380"/>
    </source>
</evidence>
<dbReference type="PROSITE" id="PS50196">
    <property type="entry name" value="RANBD1"/>
    <property type="match status" value="1"/>
</dbReference>
<evidence type="ECO:0000313" key="11">
    <source>
        <dbReference type="EMBL" id="THD24244.1"/>
    </source>
</evidence>
<accession>A0A4E0RCZ6</accession>
<evidence type="ECO:0000313" key="12">
    <source>
        <dbReference type="Proteomes" id="UP000230066"/>
    </source>
</evidence>
<dbReference type="FunFam" id="2.30.29.30:FF:000824">
    <property type="entry name" value="Ran-specific GTPase-activating protein"/>
    <property type="match status" value="1"/>
</dbReference>
<name>A0A4E0RCZ6_FASHE</name>
<dbReference type="GO" id="GO:0005737">
    <property type="term" value="C:cytoplasm"/>
    <property type="evidence" value="ECO:0007669"/>
    <property type="project" value="TreeGrafter"/>
</dbReference>
<feature type="region of interest" description="Disordered" evidence="9">
    <location>
        <begin position="188"/>
        <end position="209"/>
    </location>
</feature>
<dbReference type="Gene3D" id="2.30.29.30">
    <property type="entry name" value="Pleckstrin-homology domain (PH domain)/Phosphotyrosine-binding domain (PTB)"/>
    <property type="match status" value="1"/>
</dbReference>
<dbReference type="AlphaFoldDB" id="A0A4E0RCZ6"/>
<evidence type="ECO:0000256" key="1">
    <source>
        <dbReference type="ARBA" id="ARBA00022468"/>
    </source>
</evidence>
<evidence type="ECO:0000256" key="9">
    <source>
        <dbReference type="SAM" id="MobiDB-lite"/>
    </source>
</evidence>
<dbReference type="GO" id="GO:0005643">
    <property type="term" value="C:nuclear pore"/>
    <property type="evidence" value="ECO:0007669"/>
    <property type="project" value="TreeGrafter"/>
</dbReference>
<protein>
    <recommendedName>
        <fullName evidence="7">Ran-specific GTPase-activating protein</fullName>
    </recommendedName>
    <alternativeName>
        <fullName evidence="8">Ran-binding protein 1</fullName>
    </alternativeName>
</protein>
<comment type="caution">
    <text evidence="11">The sequence shown here is derived from an EMBL/GenBank/DDBJ whole genome shotgun (WGS) entry which is preliminary data.</text>
</comment>
<sequence length="209" mass="23616">MSDSEITTEHQTSEIFFEPVVSLPITTVSNSEENETCLLKERAKLYRFDRAEDPPEWKERGTGTVKILKHNETGQYRILMRRDRTLKVCANHSINSSTELRANCGSDRAFVWQTLADFADEVPKPESLGIRFPDAEGAKLFKKIFDEGRLQSSDDQDNEKEVCDSKDDVTNLRDETCDESKLSNALKSLKVDPVNESGDQQRPAVAATN</sequence>
<keyword evidence="2" id="KW-0597">Phosphoprotein</keyword>
<keyword evidence="3" id="KW-0007">Acetylation</keyword>
<evidence type="ECO:0000256" key="4">
    <source>
        <dbReference type="ARBA" id="ARBA00056716"/>
    </source>
</evidence>
<dbReference type="PANTHER" id="PTHR23138">
    <property type="entry name" value="RAN BINDING PROTEIN"/>
    <property type="match status" value="1"/>
</dbReference>
<dbReference type="EMBL" id="JXXN02001703">
    <property type="protein sequence ID" value="THD24244.1"/>
    <property type="molecule type" value="Genomic_DNA"/>
</dbReference>
<dbReference type="SMART" id="SM00160">
    <property type="entry name" value="RanBD"/>
    <property type="match status" value="1"/>
</dbReference>
<evidence type="ECO:0000259" key="10">
    <source>
        <dbReference type="PROSITE" id="PS50196"/>
    </source>
</evidence>
<comment type="similarity">
    <text evidence="5">Belongs to the RANBP1 family.</text>
</comment>
<dbReference type="InterPro" id="IPR045255">
    <property type="entry name" value="RanBP1-like"/>
</dbReference>
<evidence type="ECO:0000256" key="2">
    <source>
        <dbReference type="ARBA" id="ARBA00022553"/>
    </source>
</evidence>
<evidence type="ECO:0000256" key="5">
    <source>
        <dbReference type="ARBA" id="ARBA00061276"/>
    </source>
</evidence>
<evidence type="ECO:0000256" key="3">
    <source>
        <dbReference type="ARBA" id="ARBA00022990"/>
    </source>
</evidence>
<evidence type="ECO:0000256" key="6">
    <source>
        <dbReference type="ARBA" id="ARBA00066150"/>
    </source>
</evidence>
<dbReference type="InterPro" id="IPR011993">
    <property type="entry name" value="PH-like_dom_sf"/>
</dbReference>
<organism evidence="11 12">
    <name type="scientific">Fasciola hepatica</name>
    <name type="common">Liver fluke</name>
    <dbReference type="NCBI Taxonomy" id="6192"/>
    <lineage>
        <taxon>Eukaryota</taxon>
        <taxon>Metazoa</taxon>
        <taxon>Spiralia</taxon>
        <taxon>Lophotrochozoa</taxon>
        <taxon>Platyhelminthes</taxon>
        <taxon>Trematoda</taxon>
        <taxon>Digenea</taxon>
        <taxon>Plagiorchiida</taxon>
        <taxon>Echinostomata</taxon>
        <taxon>Echinostomatoidea</taxon>
        <taxon>Fasciolidae</taxon>
        <taxon>Fasciola</taxon>
    </lineage>
</organism>
<proteinExistence type="inferred from homology"/>
<dbReference type="PANTHER" id="PTHR23138:SF94">
    <property type="entry name" value="RAN BINDING PROTEIN 1"/>
    <property type="match status" value="1"/>
</dbReference>
<dbReference type="InterPro" id="IPR000156">
    <property type="entry name" value="Ran_bind_dom"/>
</dbReference>
<reference evidence="11" key="1">
    <citation type="submission" date="2019-03" db="EMBL/GenBank/DDBJ databases">
        <title>Improved annotation for the trematode Fasciola hepatica.</title>
        <authorList>
            <person name="Choi Y.-J."/>
            <person name="Martin J."/>
            <person name="Mitreva M."/>
        </authorList>
    </citation>
    <scope>NUCLEOTIDE SEQUENCE [LARGE SCALE GENOMIC DNA]</scope>
</reference>
<dbReference type="GO" id="GO:0005096">
    <property type="term" value="F:GTPase activator activity"/>
    <property type="evidence" value="ECO:0007669"/>
    <property type="project" value="UniProtKB-KW"/>
</dbReference>
<dbReference type="Pfam" id="PF00638">
    <property type="entry name" value="Ran_BP1"/>
    <property type="match status" value="1"/>
</dbReference>
<dbReference type="SUPFAM" id="SSF50729">
    <property type="entry name" value="PH domain-like"/>
    <property type="match status" value="1"/>
</dbReference>
<comment type="subunit">
    <text evidence="6">Interacts with RAN (via C-terminus of GTP-bound form) but not with GDP-bound RAN. Identified in a complex composed of RAN, RANGAP1 and RANBP1. Identified in a complex that contains TNPO1, RAN and RANBP1. Identified in a complex that contains CSE1L, KPNA2, RAN and RANBP1. Identified in a complex with nucleotide-free RAN and RCC1.</text>
</comment>
<comment type="function">
    <text evidence="4">Plays a role in RAN-dependent nucleocytoplasmic transport. Alleviates the TNPO1-dependent inhibition of RAN GTPase activity and mediates the dissociation of RAN from proteins involved in transport into the nucleus. Induces a conformation change in the complex formed by XPO1 and RAN that triggers the release of the nuclear export signal of cargo proteins. Promotes the disassembly of the complex formed by RAN and importin beta. Promotes dissociation of RAN from a complex with KPNA2 and CSE1L. Required for normal mitotic spindle assembly and normal progress through mitosis via its effect on RAN. Does not increase the RAN GTPase activity by itself, but increases GTP hydrolysis mediated by RANGAP1. Inhibits RCC1-dependent exchange of RAN-bound GDP by GTP.</text>
</comment>
<gene>
    <name evidence="11" type="ORF">D915_004879</name>
</gene>
<keyword evidence="1" id="KW-0343">GTPase activation</keyword>
<evidence type="ECO:0000256" key="8">
    <source>
        <dbReference type="ARBA" id="ARBA00081162"/>
    </source>
</evidence>
<dbReference type="InterPro" id="IPR045256">
    <property type="entry name" value="RanBP1_RanBD"/>
</dbReference>
<keyword evidence="12" id="KW-1185">Reference proteome</keyword>